<comment type="caution">
    <text evidence="2">The sequence shown here is derived from an EMBL/GenBank/DDBJ whole genome shotgun (WGS) entry which is preliminary data.</text>
</comment>
<protein>
    <recommendedName>
        <fullName evidence="4">Phosphatidylglycerol/phosphatidylinositol transfer protein</fullName>
    </recommendedName>
</protein>
<organism evidence="2 3">
    <name type="scientific">Mycena pura</name>
    <dbReference type="NCBI Taxonomy" id="153505"/>
    <lineage>
        <taxon>Eukaryota</taxon>
        <taxon>Fungi</taxon>
        <taxon>Dikarya</taxon>
        <taxon>Basidiomycota</taxon>
        <taxon>Agaricomycotina</taxon>
        <taxon>Agaricomycetes</taxon>
        <taxon>Agaricomycetidae</taxon>
        <taxon>Agaricales</taxon>
        <taxon>Marasmiineae</taxon>
        <taxon>Mycenaceae</taxon>
        <taxon>Mycena</taxon>
    </lineage>
</organism>
<evidence type="ECO:0008006" key="4">
    <source>
        <dbReference type="Google" id="ProtNLM"/>
    </source>
</evidence>
<feature type="chain" id="PRO_5042094788" description="Phosphatidylglycerol/phosphatidylinositol transfer protein" evidence="1">
    <location>
        <begin position="20"/>
        <end position="148"/>
    </location>
</feature>
<proteinExistence type="predicted"/>
<keyword evidence="1" id="KW-0732">Signal</keyword>
<dbReference type="Pfam" id="PF19271">
    <property type="entry name" value="Nis1"/>
    <property type="match status" value="1"/>
</dbReference>
<name>A0AAD6YAA4_9AGAR</name>
<dbReference type="EMBL" id="JARJCW010000056">
    <property type="protein sequence ID" value="KAJ7202017.1"/>
    <property type="molecule type" value="Genomic_DNA"/>
</dbReference>
<dbReference type="Proteomes" id="UP001219525">
    <property type="component" value="Unassembled WGS sequence"/>
</dbReference>
<evidence type="ECO:0000256" key="1">
    <source>
        <dbReference type="SAM" id="SignalP"/>
    </source>
</evidence>
<sequence length="148" mass="15281">MKLLTSVVLSAALVASAFAQGVVIGAPADGATVHAGENITVEVDRPNTLTGSTEVAVVIGFQVCGDSPASCPSPDDVMGTILYNGPYNPTFHTDTAPGFKPPYENFTVTVPAFAPEGRRAQLNLAHVTLVGAGQFAVLETRNISLNVV</sequence>
<reference evidence="2" key="1">
    <citation type="submission" date="2023-03" db="EMBL/GenBank/DDBJ databases">
        <title>Massive genome expansion in bonnet fungi (Mycena s.s.) driven by repeated elements and novel gene families across ecological guilds.</title>
        <authorList>
            <consortium name="Lawrence Berkeley National Laboratory"/>
            <person name="Harder C.B."/>
            <person name="Miyauchi S."/>
            <person name="Viragh M."/>
            <person name="Kuo A."/>
            <person name="Thoen E."/>
            <person name="Andreopoulos B."/>
            <person name="Lu D."/>
            <person name="Skrede I."/>
            <person name="Drula E."/>
            <person name="Henrissat B."/>
            <person name="Morin E."/>
            <person name="Kohler A."/>
            <person name="Barry K."/>
            <person name="LaButti K."/>
            <person name="Morin E."/>
            <person name="Salamov A."/>
            <person name="Lipzen A."/>
            <person name="Mereny Z."/>
            <person name="Hegedus B."/>
            <person name="Baldrian P."/>
            <person name="Stursova M."/>
            <person name="Weitz H."/>
            <person name="Taylor A."/>
            <person name="Grigoriev I.V."/>
            <person name="Nagy L.G."/>
            <person name="Martin F."/>
            <person name="Kauserud H."/>
        </authorList>
    </citation>
    <scope>NUCLEOTIDE SEQUENCE</scope>
    <source>
        <strain evidence="2">9144</strain>
    </source>
</reference>
<keyword evidence="3" id="KW-1185">Reference proteome</keyword>
<accession>A0AAD6YAA4</accession>
<feature type="signal peptide" evidence="1">
    <location>
        <begin position="1"/>
        <end position="19"/>
    </location>
</feature>
<dbReference type="AlphaFoldDB" id="A0AAD6YAA4"/>
<evidence type="ECO:0000313" key="2">
    <source>
        <dbReference type="EMBL" id="KAJ7202017.1"/>
    </source>
</evidence>
<evidence type="ECO:0000313" key="3">
    <source>
        <dbReference type="Proteomes" id="UP001219525"/>
    </source>
</evidence>
<gene>
    <name evidence="2" type="ORF">GGX14DRAFT_463554</name>
</gene>
<dbReference type="InterPro" id="IPR045469">
    <property type="entry name" value="Nis1"/>
</dbReference>